<keyword evidence="2" id="KW-1185">Reference proteome</keyword>
<organism evidence="1 2">
    <name type="scientific">Taxus chinensis</name>
    <name type="common">Chinese yew</name>
    <name type="synonym">Taxus wallichiana var. chinensis</name>
    <dbReference type="NCBI Taxonomy" id="29808"/>
    <lineage>
        <taxon>Eukaryota</taxon>
        <taxon>Viridiplantae</taxon>
        <taxon>Streptophyta</taxon>
        <taxon>Embryophyta</taxon>
        <taxon>Tracheophyta</taxon>
        <taxon>Spermatophyta</taxon>
        <taxon>Pinopsida</taxon>
        <taxon>Pinidae</taxon>
        <taxon>Conifers II</taxon>
        <taxon>Cupressales</taxon>
        <taxon>Taxaceae</taxon>
        <taxon>Taxus</taxon>
    </lineage>
</organism>
<proteinExistence type="predicted"/>
<evidence type="ECO:0000313" key="1">
    <source>
        <dbReference type="EMBL" id="KAH9307933.1"/>
    </source>
</evidence>
<dbReference type="Proteomes" id="UP000824469">
    <property type="component" value="Unassembled WGS sequence"/>
</dbReference>
<gene>
    <name evidence="1" type="ORF">KI387_035844</name>
</gene>
<dbReference type="AlphaFoldDB" id="A0AA38FS02"/>
<reference evidence="1 2" key="1">
    <citation type="journal article" date="2021" name="Nat. Plants">
        <title>The Taxus genome provides insights into paclitaxel biosynthesis.</title>
        <authorList>
            <person name="Xiong X."/>
            <person name="Gou J."/>
            <person name="Liao Q."/>
            <person name="Li Y."/>
            <person name="Zhou Q."/>
            <person name="Bi G."/>
            <person name="Li C."/>
            <person name="Du R."/>
            <person name="Wang X."/>
            <person name="Sun T."/>
            <person name="Guo L."/>
            <person name="Liang H."/>
            <person name="Lu P."/>
            <person name="Wu Y."/>
            <person name="Zhang Z."/>
            <person name="Ro D.K."/>
            <person name="Shang Y."/>
            <person name="Huang S."/>
            <person name="Yan J."/>
        </authorList>
    </citation>
    <scope>NUCLEOTIDE SEQUENCE [LARGE SCALE GENOMIC DNA]</scope>
    <source>
        <strain evidence="1">Ta-2019</strain>
    </source>
</reference>
<evidence type="ECO:0000313" key="2">
    <source>
        <dbReference type="Proteomes" id="UP000824469"/>
    </source>
</evidence>
<protein>
    <submittedName>
        <fullName evidence="1">Uncharacterized protein</fullName>
    </submittedName>
</protein>
<dbReference type="GO" id="GO:0048367">
    <property type="term" value="P:shoot system development"/>
    <property type="evidence" value="ECO:0007669"/>
    <property type="project" value="InterPro"/>
</dbReference>
<accession>A0AA38FS02</accession>
<dbReference type="OMA" id="AKWECAL"/>
<comment type="caution">
    <text evidence="1">The sequence shown here is derived from an EMBL/GenBank/DDBJ whole genome shotgun (WGS) entry which is preliminary data.</text>
</comment>
<dbReference type="Pfam" id="PF03087">
    <property type="entry name" value="BPS1"/>
    <property type="match status" value="1"/>
</dbReference>
<dbReference type="EMBL" id="JAHRHJ020000007">
    <property type="protein sequence ID" value="KAH9307933.1"/>
    <property type="molecule type" value="Genomic_DNA"/>
</dbReference>
<dbReference type="GO" id="GO:0048364">
    <property type="term" value="P:root development"/>
    <property type="evidence" value="ECO:0007669"/>
    <property type="project" value="InterPro"/>
</dbReference>
<dbReference type="InterPro" id="IPR004320">
    <property type="entry name" value="BPS1_pln"/>
</dbReference>
<name>A0AA38FS02_TAXCH</name>
<dbReference type="PANTHER" id="PTHR31509">
    <property type="entry name" value="BPS1-LIKE PROTEIN"/>
    <property type="match status" value="1"/>
</dbReference>
<sequence>MFTIGRGYDRVHNGGLMHPRMKHSQYEVSEKERLVGGKAPYNASGSGIHAVRKSSYEILEATSIGIRGINTMSMSIAVPSMSLLSSLVNLHSPRKHKHKRSRSMPSRLQGCPILTSFQDQLAGEVQRLEQRAECSSSSCFGADWLGQALQVAVNANSNLSQIDIDTEGMGCKWMNKHLDDMVHLLEVCNLLRDSISEIRKQHMCVQVAIRGLGVNPNAHALERARNSLACWLGNKETQSKLEKCMSILRRMADELNLEEKAGEGLEAPAIVIDINHSKAITILVCSALVTALSIKTPRLKIQALPLPRSFTSLQDKLKEAFGLKRRSSSSSSRFLHELEEVDIALANLNNVLNSNSKLVIPLQLSPTNMALQDLEIALPSFEHKINQLFKLLITSRVALLNTISSQ</sequence>